<protein>
    <submittedName>
        <fullName evidence="1">Uncharacterized protein</fullName>
    </submittedName>
</protein>
<reference evidence="1 2" key="1">
    <citation type="journal article" date="2013" name="Genome Announc.">
        <title>Draft Genome Sequences of Two Pairs of Human Intestinal Bifidobacterium longum subsp. longum Strains, 44B and 1-6B and 35B and 2-2B, Consecutively Isolated from Two Children after a 5-Year Time Period.</title>
        <authorList>
            <person name="Shkoporov A.N."/>
            <person name="Efimov B.A."/>
            <person name="Khokhlova E.V."/>
            <person name="Chaplin A.V."/>
            <person name="Kafarskaya L.I."/>
            <person name="Durkin A.S."/>
            <person name="McCorrison J."/>
            <person name="Torralba M."/>
            <person name="Gillis M."/>
            <person name="Sutton G."/>
            <person name="Weibel D.B."/>
            <person name="Nelson K.E."/>
            <person name="Smeianov V.V."/>
        </authorList>
    </citation>
    <scope>NUCLEOTIDE SEQUENCE [LARGE SCALE GENOMIC DNA]</scope>
    <source>
        <strain evidence="1 2">1-6B</strain>
    </source>
</reference>
<dbReference type="EMBL" id="AJTF01000075">
    <property type="protein sequence ID" value="EIJ25951.1"/>
    <property type="molecule type" value="Genomic_DNA"/>
</dbReference>
<sequence length="67" mass="6973">MGAGLGLDFAPLGLPFGFGRSASGPPDRYSRHQRSNGAGPAILYFSMTSAFVSPCSTWSRTAASFVS</sequence>
<evidence type="ECO:0000313" key="2">
    <source>
        <dbReference type="Proteomes" id="UP000006410"/>
    </source>
</evidence>
<accession>A0AA87IFX4</accession>
<evidence type="ECO:0000313" key="1">
    <source>
        <dbReference type="EMBL" id="EIJ25951.1"/>
    </source>
</evidence>
<dbReference type="Proteomes" id="UP000006410">
    <property type="component" value="Unassembled WGS sequence"/>
</dbReference>
<proteinExistence type="predicted"/>
<gene>
    <name evidence="1" type="ORF">HMPREF1313_0832</name>
</gene>
<comment type="caution">
    <text evidence="1">The sequence shown here is derived from an EMBL/GenBank/DDBJ whole genome shotgun (WGS) entry which is preliminary data.</text>
</comment>
<dbReference type="AlphaFoldDB" id="A0AA87IFX4"/>
<organism evidence="1 2">
    <name type="scientific">Bifidobacterium longum subsp. longum 1-6B</name>
    <dbReference type="NCBI Taxonomy" id="1161744"/>
    <lineage>
        <taxon>Bacteria</taxon>
        <taxon>Bacillati</taxon>
        <taxon>Actinomycetota</taxon>
        <taxon>Actinomycetes</taxon>
        <taxon>Bifidobacteriales</taxon>
        <taxon>Bifidobacteriaceae</taxon>
        <taxon>Bifidobacterium</taxon>
    </lineage>
</organism>
<name>A0AA87IFX4_BIFLL</name>